<dbReference type="RefSeq" id="WP_084092902.1">
    <property type="nucleotide sequence ID" value="NZ_FWXD01000038.1"/>
</dbReference>
<evidence type="ECO:0000313" key="1">
    <source>
        <dbReference type="EMBL" id="SMC29642.1"/>
    </source>
</evidence>
<dbReference type="InterPro" id="IPR008727">
    <property type="entry name" value="PAAR_motif"/>
</dbReference>
<protein>
    <submittedName>
        <fullName evidence="1">PAAR motif-containing protein</fullName>
    </submittedName>
</protein>
<dbReference type="STRING" id="1121001.SAMN02745857_03982"/>
<organism evidence="1 2">
    <name type="scientific">Andreprevotia lacus DSM 23236</name>
    <dbReference type="NCBI Taxonomy" id="1121001"/>
    <lineage>
        <taxon>Bacteria</taxon>
        <taxon>Pseudomonadati</taxon>
        <taxon>Pseudomonadota</taxon>
        <taxon>Betaproteobacteria</taxon>
        <taxon>Neisseriales</taxon>
        <taxon>Chitinibacteraceae</taxon>
        <taxon>Andreprevotia</taxon>
    </lineage>
</organism>
<name>A0A1W1Y0I2_9NEIS</name>
<reference evidence="1 2" key="1">
    <citation type="submission" date="2017-04" db="EMBL/GenBank/DDBJ databases">
        <authorList>
            <person name="Afonso C.L."/>
            <person name="Miller P.J."/>
            <person name="Scott M.A."/>
            <person name="Spackman E."/>
            <person name="Goraichik I."/>
            <person name="Dimitrov K.M."/>
            <person name="Suarez D.L."/>
            <person name="Swayne D.E."/>
        </authorList>
    </citation>
    <scope>NUCLEOTIDE SEQUENCE [LARGE SCALE GENOMIC DNA]</scope>
    <source>
        <strain evidence="1 2">DSM 23236</strain>
    </source>
</reference>
<gene>
    <name evidence="1" type="ORF">SAMN02745857_03982</name>
</gene>
<evidence type="ECO:0000313" key="2">
    <source>
        <dbReference type="Proteomes" id="UP000192761"/>
    </source>
</evidence>
<dbReference type="Pfam" id="PF05488">
    <property type="entry name" value="PAAR_motif"/>
    <property type="match status" value="1"/>
</dbReference>
<dbReference type="CDD" id="cd14744">
    <property type="entry name" value="PAAR_CT_2"/>
    <property type="match status" value="1"/>
</dbReference>
<dbReference type="OrthoDB" id="8594232at2"/>
<accession>A0A1W1Y0I2</accession>
<dbReference type="AlphaFoldDB" id="A0A1W1Y0I2"/>
<proteinExistence type="predicted"/>
<dbReference type="Proteomes" id="UP000192761">
    <property type="component" value="Unassembled WGS sequence"/>
</dbReference>
<sequence>MSRWLACVGDSTTTNGTVLEHGAKTTTLFGKRTAIIGGDVSCPACNSTGQIQKAGGGRRLKSAGKEVALHDDIVVCGCPTPPKVIAGQQKSTYTDQV</sequence>
<keyword evidence="2" id="KW-1185">Reference proteome</keyword>
<dbReference type="EMBL" id="FWXD01000038">
    <property type="protein sequence ID" value="SMC29642.1"/>
    <property type="molecule type" value="Genomic_DNA"/>
</dbReference>